<reference evidence="2 3" key="1">
    <citation type="journal article" date="2020" name="ISME J.">
        <title>Comparative genomics reveals insights into cyanobacterial evolution and habitat adaptation.</title>
        <authorList>
            <person name="Chen M.Y."/>
            <person name="Teng W.K."/>
            <person name="Zhao L."/>
            <person name="Hu C.X."/>
            <person name="Zhou Y.K."/>
            <person name="Han B.P."/>
            <person name="Song L.R."/>
            <person name="Shu W.S."/>
        </authorList>
    </citation>
    <scope>NUCLEOTIDE SEQUENCE [LARGE SCALE GENOMIC DNA]</scope>
    <source>
        <strain evidence="2 3">FACHB-248</strain>
    </source>
</reference>
<name>A0ABR8GZY0_9CYAN</name>
<keyword evidence="3" id="KW-1185">Reference proteome</keyword>
<dbReference type="InterPro" id="IPR049052">
    <property type="entry name" value="nSTAND1"/>
</dbReference>
<sequence>MPRISRQELRSCIVEPAAAKVMYFEPPSLVDEIIDEVAQMPGALPLLSFTLSKLYLKYIQSFKEGKKNNRAITQFDYEELGGVTRSLTKAADFEYDKLVKLDPAYSQTITALPGVMRYKNPTPNPLPASDEGAIMYLITKESAVST</sequence>
<organism evidence="2 3">
    <name type="scientific">Scytonema hofmannii FACHB-248</name>
    <dbReference type="NCBI Taxonomy" id="1842502"/>
    <lineage>
        <taxon>Bacteria</taxon>
        <taxon>Bacillati</taxon>
        <taxon>Cyanobacteriota</taxon>
        <taxon>Cyanophyceae</taxon>
        <taxon>Nostocales</taxon>
        <taxon>Scytonemataceae</taxon>
        <taxon>Scytonema</taxon>
    </lineage>
</organism>
<accession>A0ABR8GZY0</accession>
<protein>
    <recommendedName>
        <fullName evidence="1">Novel STAND NTPase 1 domain-containing protein</fullName>
    </recommendedName>
</protein>
<evidence type="ECO:0000313" key="2">
    <source>
        <dbReference type="EMBL" id="MBD2608824.1"/>
    </source>
</evidence>
<evidence type="ECO:0000259" key="1">
    <source>
        <dbReference type="Pfam" id="PF20703"/>
    </source>
</evidence>
<gene>
    <name evidence="2" type="ORF">H6G81_30975</name>
</gene>
<evidence type="ECO:0000313" key="3">
    <source>
        <dbReference type="Proteomes" id="UP000660380"/>
    </source>
</evidence>
<feature type="domain" description="Novel STAND NTPase 1" evidence="1">
    <location>
        <begin position="2"/>
        <end position="103"/>
    </location>
</feature>
<comment type="caution">
    <text evidence="2">The sequence shown here is derived from an EMBL/GenBank/DDBJ whole genome shotgun (WGS) entry which is preliminary data.</text>
</comment>
<proteinExistence type="predicted"/>
<dbReference type="EMBL" id="JACJTA010000110">
    <property type="protein sequence ID" value="MBD2608824.1"/>
    <property type="molecule type" value="Genomic_DNA"/>
</dbReference>
<dbReference type="Proteomes" id="UP000660380">
    <property type="component" value="Unassembled WGS sequence"/>
</dbReference>
<dbReference type="Pfam" id="PF20703">
    <property type="entry name" value="nSTAND1"/>
    <property type="match status" value="1"/>
</dbReference>